<dbReference type="GO" id="GO:0042626">
    <property type="term" value="F:ATPase-coupled transmembrane transporter activity"/>
    <property type="evidence" value="ECO:0007669"/>
    <property type="project" value="TreeGrafter"/>
</dbReference>
<dbReference type="SUPFAM" id="SSF52540">
    <property type="entry name" value="P-loop containing nucleoside triphosphate hydrolases"/>
    <property type="match status" value="2"/>
</dbReference>
<dbReference type="CDD" id="cd03225">
    <property type="entry name" value="ABC_cobalt_CbiO_domain1"/>
    <property type="match status" value="1"/>
</dbReference>
<protein>
    <submittedName>
        <fullName evidence="6">Energy-coupling factor transport system ATP-binding protein</fullName>
    </submittedName>
</protein>
<sequence>MVDAVAVRAQNLTITQPGARTPVLSGVDLSIREGDLCLVVGRTGVGKSTLLGTINGLVPHTTGATMGGHLTVAGHDTRECRPRDLAHLVGHVGQNPAATFVADVVEDEIAYGMEQLGLAPSVMRKRVEETLDLMGIATLRRRRVTELSGGQQQRVAIAAVLAAGPRVLVLDEPTSALDPTAAQDVLAAITSLVHDVGLTVVLAEHRLERVMQAADSVLWLPGDGSVVAGSPAQVLGVADVTPPLVELSRHLGWAEVPLSVREARRRIAVEGPHLDLPQAPELTEAVTDMVDDPMARLRRVGVRYGDVQAVRSVDLDLAAGSSVALMGRNGSGKSSLLWALQGAVPSTGSVEVGGEDPRRASDARARELVSLVPQSPADLLYLPTVDAECQQADRESDATPGTTAALVRRLGGDLPGDRNPRDLSEGQRLTLVLAIQLAASPAVICLDEPTRGLDYAAKDELRQIVTELTAQGVCVVIATHDVEFAAVATRRTVVLAEGDVIADGPTRVICSSSPAQAPQLAKVFRPADVVGIADLGVPVGRADLGVPVGRADLGVVAGADRGVPVTDRAEAPHT</sequence>
<proteinExistence type="inferred from homology"/>
<keyword evidence="7" id="KW-1185">Reference proteome</keyword>
<dbReference type="Gene3D" id="3.40.50.300">
    <property type="entry name" value="P-loop containing nucleotide triphosphate hydrolases"/>
    <property type="match status" value="2"/>
</dbReference>
<evidence type="ECO:0000313" key="7">
    <source>
        <dbReference type="Proteomes" id="UP000316196"/>
    </source>
</evidence>
<comment type="similarity">
    <text evidence="1">Belongs to the ABC transporter superfamily.</text>
</comment>
<dbReference type="PROSITE" id="PS00211">
    <property type="entry name" value="ABC_TRANSPORTER_1"/>
    <property type="match status" value="1"/>
</dbReference>
<feature type="domain" description="ABC transporter" evidence="5">
    <location>
        <begin position="295"/>
        <end position="522"/>
    </location>
</feature>
<comment type="caution">
    <text evidence="6">The sequence shown here is derived from an EMBL/GenBank/DDBJ whole genome shotgun (WGS) entry which is preliminary data.</text>
</comment>
<keyword evidence="3" id="KW-0547">Nucleotide-binding</keyword>
<evidence type="ECO:0000313" key="6">
    <source>
        <dbReference type="EMBL" id="TQL63245.1"/>
    </source>
</evidence>
<dbReference type="AlphaFoldDB" id="A0A542ZSB4"/>
<reference evidence="6 7" key="1">
    <citation type="submission" date="2019-06" db="EMBL/GenBank/DDBJ databases">
        <title>Sequencing the genomes of 1000 actinobacteria strains.</title>
        <authorList>
            <person name="Klenk H.-P."/>
        </authorList>
    </citation>
    <scope>NUCLEOTIDE SEQUENCE [LARGE SCALE GENOMIC DNA]</scope>
    <source>
        <strain evidence="6 7">DSM 8251</strain>
    </source>
</reference>
<dbReference type="EMBL" id="VFOR01000001">
    <property type="protein sequence ID" value="TQL63245.1"/>
    <property type="molecule type" value="Genomic_DNA"/>
</dbReference>
<dbReference type="PROSITE" id="PS50893">
    <property type="entry name" value="ABC_TRANSPORTER_2"/>
    <property type="match status" value="2"/>
</dbReference>
<evidence type="ECO:0000259" key="5">
    <source>
        <dbReference type="PROSITE" id="PS50893"/>
    </source>
</evidence>
<dbReference type="InterPro" id="IPR015856">
    <property type="entry name" value="ABC_transpr_CbiO/EcfA_su"/>
</dbReference>
<dbReference type="PANTHER" id="PTHR43553">
    <property type="entry name" value="HEAVY METAL TRANSPORTER"/>
    <property type="match status" value="1"/>
</dbReference>
<evidence type="ECO:0000256" key="1">
    <source>
        <dbReference type="ARBA" id="ARBA00005417"/>
    </source>
</evidence>
<dbReference type="Proteomes" id="UP000316196">
    <property type="component" value="Unassembled WGS sequence"/>
</dbReference>
<dbReference type="InterPro" id="IPR003593">
    <property type="entry name" value="AAA+_ATPase"/>
</dbReference>
<dbReference type="InterPro" id="IPR003439">
    <property type="entry name" value="ABC_transporter-like_ATP-bd"/>
</dbReference>
<dbReference type="Pfam" id="PF00005">
    <property type="entry name" value="ABC_tran"/>
    <property type="match status" value="2"/>
</dbReference>
<dbReference type="SMART" id="SM00382">
    <property type="entry name" value="AAA"/>
    <property type="match status" value="2"/>
</dbReference>
<dbReference type="OrthoDB" id="7757085at2"/>
<dbReference type="GO" id="GO:0005524">
    <property type="term" value="F:ATP binding"/>
    <property type="evidence" value="ECO:0007669"/>
    <property type="project" value="UniProtKB-KW"/>
</dbReference>
<dbReference type="GO" id="GO:0016887">
    <property type="term" value="F:ATP hydrolysis activity"/>
    <property type="evidence" value="ECO:0007669"/>
    <property type="project" value="InterPro"/>
</dbReference>
<gene>
    <name evidence="6" type="ORF">FB460_1047</name>
</gene>
<dbReference type="InterPro" id="IPR027417">
    <property type="entry name" value="P-loop_NTPase"/>
</dbReference>
<dbReference type="InterPro" id="IPR050095">
    <property type="entry name" value="ECF_ABC_transporter_ATP-bd"/>
</dbReference>
<accession>A0A542ZSB4</accession>
<keyword evidence="2" id="KW-0813">Transport</keyword>
<feature type="domain" description="ABC transporter" evidence="5">
    <location>
        <begin position="7"/>
        <end position="247"/>
    </location>
</feature>
<dbReference type="PANTHER" id="PTHR43553:SF24">
    <property type="entry name" value="ENERGY-COUPLING FACTOR TRANSPORTER ATP-BINDING PROTEIN ECFA1"/>
    <property type="match status" value="1"/>
</dbReference>
<evidence type="ECO:0000256" key="4">
    <source>
        <dbReference type="ARBA" id="ARBA00022840"/>
    </source>
</evidence>
<organism evidence="6 7">
    <name type="scientific">Propioniferax innocua</name>
    <dbReference type="NCBI Taxonomy" id="1753"/>
    <lineage>
        <taxon>Bacteria</taxon>
        <taxon>Bacillati</taxon>
        <taxon>Actinomycetota</taxon>
        <taxon>Actinomycetes</taxon>
        <taxon>Propionibacteriales</taxon>
        <taxon>Propionibacteriaceae</taxon>
        <taxon>Propioniferax</taxon>
    </lineage>
</organism>
<dbReference type="GO" id="GO:0043190">
    <property type="term" value="C:ATP-binding cassette (ABC) transporter complex"/>
    <property type="evidence" value="ECO:0007669"/>
    <property type="project" value="TreeGrafter"/>
</dbReference>
<name>A0A542ZSB4_9ACTN</name>
<evidence type="ECO:0000256" key="2">
    <source>
        <dbReference type="ARBA" id="ARBA00022448"/>
    </source>
</evidence>
<evidence type="ECO:0000256" key="3">
    <source>
        <dbReference type="ARBA" id="ARBA00022741"/>
    </source>
</evidence>
<keyword evidence="4 6" id="KW-0067">ATP-binding</keyword>
<dbReference type="InterPro" id="IPR017871">
    <property type="entry name" value="ABC_transporter-like_CS"/>
</dbReference>